<evidence type="ECO:0000313" key="2">
    <source>
        <dbReference type="Proteomes" id="UP000288805"/>
    </source>
</evidence>
<reference evidence="1 2" key="1">
    <citation type="journal article" date="2018" name="PLoS Genet.">
        <title>Population sequencing reveals clonal diversity and ancestral inbreeding in the grapevine cultivar Chardonnay.</title>
        <authorList>
            <person name="Roach M.J."/>
            <person name="Johnson D.L."/>
            <person name="Bohlmann J."/>
            <person name="van Vuuren H.J."/>
            <person name="Jones S.J."/>
            <person name="Pretorius I.S."/>
            <person name="Schmidt S.A."/>
            <person name="Borneman A.R."/>
        </authorList>
    </citation>
    <scope>NUCLEOTIDE SEQUENCE [LARGE SCALE GENOMIC DNA]</scope>
    <source>
        <strain evidence="2">cv. Chardonnay</strain>
        <tissue evidence="1">Leaf</tissue>
    </source>
</reference>
<evidence type="ECO:0000313" key="1">
    <source>
        <dbReference type="EMBL" id="RVW30339.1"/>
    </source>
</evidence>
<protein>
    <submittedName>
        <fullName evidence="1">Uncharacterized protein</fullName>
    </submittedName>
</protein>
<dbReference type="PANTHER" id="PTHR34222:SF40">
    <property type="match status" value="1"/>
</dbReference>
<dbReference type="PANTHER" id="PTHR34222">
    <property type="entry name" value="GAG_PRE-INTEGRS DOMAIN-CONTAINING PROTEIN"/>
    <property type="match status" value="1"/>
</dbReference>
<organism evidence="1 2">
    <name type="scientific">Vitis vinifera</name>
    <name type="common">Grape</name>
    <dbReference type="NCBI Taxonomy" id="29760"/>
    <lineage>
        <taxon>Eukaryota</taxon>
        <taxon>Viridiplantae</taxon>
        <taxon>Streptophyta</taxon>
        <taxon>Embryophyta</taxon>
        <taxon>Tracheophyta</taxon>
        <taxon>Spermatophyta</taxon>
        <taxon>Magnoliopsida</taxon>
        <taxon>eudicotyledons</taxon>
        <taxon>Gunneridae</taxon>
        <taxon>Pentapetalae</taxon>
        <taxon>rosids</taxon>
        <taxon>Vitales</taxon>
        <taxon>Vitaceae</taxon>
        <taxon>Viteae</taxon>
        <taxon>Vitis</taxon>
    </lineage>
</organism>
<dbReference type="AlphaFoldDB" id="A0A438D4C2"/>
<accession>A0A438D4C2</accession>
<proteinExistence type="predicted"/>
<dbReference type="EMBL" id="QGNW01001801">
    <property type="protein sequence ID" value="RVW30339.1"/>
    <property type="molecule type" value="Genomic_DNA"/>
</dbReference>
<comment type="caution">
    <text evidence="1">The sequence shown here is derived from an EMBL/GenBank/DDBJ whole genome shotgun (WGS) entry which is preliminary data.</text>
</comment>
<dbReference type="Proteomes" id="UP000288805">
    <property type="component" value="Unassembled WGS sequence"/>
</dbReference>
<sequence length="174" mass="19673">MEPEIGQTYMFLTTAEDIWEAIGLDEVQSHILGKEPLPSTREVFLDVRRDKSENIVMMGKNPIGVSTENSTLNTTTLETAAAVTNQKLQQNSALNTTTIETAAVVTNQKLQQKVEDKGNDWHDFCNKPQHTRATCWKLHGKLANWKGYRFGDKMRQQMQAATRMQFSGPKNSPF</sequence>
<gene>
    <name evidence="1" type="ORF">CK203_103725</name>
</gene>
<name>A0A438D4C2_VITVI</name>